<keyword evidence="4" id="KW-1133">Transmembrane helix</keyword>
<dbReference type="SMART" id="SM00267">
    <property type="entry name" value="GGDEF"/>
    <property type="match status" value="1"/>
</dbReference>
<feature type="transmembrane region" description="Helical" evidence="4">
    <location>
        <begin position="196"/>
        <end position="215"/>
    </location>
</feature>
<dbReference type="GO" id="GO:0007165">
    <property type="term" value="P:signal transduction"/>
    <property type="evidence" value="ECO:0007669"/>
    <property type="project" value="InterPro"/>
</dbReference>
<evidence type="ECO:0000259" key="6">
    <source>
        <dbReference type="PROSITE" id="PS50887"/>
    </source>
</evidence>
<dbReference type="FunFam" id="3.30.70.270:FF:000001">
    <property type="entry name" value="Diguanylate cyclase domain protein"/>
    <property type="match status" value="1"/>
</dbReference>
<accession>A0A7Z0LSB9</accession>
<dbReference type="NCBIfam" id="TIGR00254">
    <property type="entry name" value="GGDEF"/>
    <property type="match status" value="1"/>
</dbReference>
<dbReference type="Gene3D" id="3.30.70.270">
    <property type="match status" value="1"/>
</dbReference>
<keyword evidence="4" id="KW-0472">Membrane</keyword>
<evidence type="ECO:0000256" key="3">
    <source>
        <dbReference type="ARBA" id="ARBA00034247"/>
    </source>
</evidence>
<dbReference type="CDD" id="cd06225">
    <property type="entry name" value="HAMP"/>
    <property type="match status" value="1"/>
</dbReference>
<dbReference type="InterPro" id="IPR050469">
    <property type="entry name" value="Diguanylate_Cyclase"/>
</dbReference>
<dbReference type="SMART" id="SM00304">
    <property type="entry name" value="HAMP"/>
    <property type="match status" value="1"/>
</dbReference>
<evidence type="ECO:0000256" key="2">
    <source>
        <dbReference type="ARBA" id="ARBA00012528"/>
    </source>
</evidence>
<reference evidence="7 8" key="1">
    <citation type="journal article" date="2003" name="Extremophiles">
        <title>Halomonas glaciei sp. nov. isolated from fast ice of Adelie Land, Antarctica.</title>
        <authorList>
            <person name="Reddy G.S."/>
            <person name="Raghavan P.U."/>
            <person name="Sarita N.B."/>
            <person name="Prakash J.S."/>
            <person name="Nagesh N."/>
            <person name="Delille D."/>
            <person name="Shivaji S."/>
        </authorList>
    </citation>
    <scope>NUCLEOTIDE SEQUENCE [LARGE SCALE GENOMIC DNA]</scope>
    <source>
        <strain evidence="7 8">DD39</strain>
    </source>
</reference>
<dbReference type="InterPro" id="IPR000160">
    <property type="entry name" value="GGDEF_dom"/>
</dbReference>
<dbReference type="PROSITE" id="PS50885">
    <property type="entry name" value="HAMP"/>
    <property type="match status" value="1"/>
</dbReference>
<dbReference type="Pfam" id="PF00990">
    <property type="entry name" value="GGDEF"/>
    <property type="match status" value="1"/>
</dbReference>
<comment type="catalytic activity">
    <reaction evidence="3">
        <text>2 GTP = 3',3'-c-di-GMP + 2 diphosphate</text>
        <dbReference type="Rhea" id="RHEA:24898"/>
        <dbReference type="ChEBI" id="CHEBI:33019"/>
        <dbReference type="ChEBI" id="CHEBI:37565"/>
        <dbReference type="ChEBI" id="CHEBI:58805"/>
        <dbReference type="EC" id="2.7.7.65"/>
    </reaction>
</comment>
<feature type="transmembrane region" description="Helical" evidence="4">
    <location>
        <begin position="20"/>
        <end position="42"/>
    </location>
</feature>
<keyword evidence="4" id="KW-0812">Transmembrane</keyword>
<organism evidence="7 8">
    <name type="scientific">Vreelandella glaciei</name>
    <dbReference type="NCBI Taxonomy" id="186761"/>
    <lineage>
        <taxon>Bacteria</taxon>
        <taxon>Pseudomonadati</taxon>
        <taxon>Pseudomonadota</taxon>
        <taxon>Gammaproteobacteria</taxon>
        <taxon>Oceanospirillales</taxon>
        <taxon>Halomonadaceae</taxon>
        <taxon>Vreelandella</taxon>
    </lineage>
</organism>
<feature type="domain" description="GGDEF" evidence="6">
    <location>
        <begin position="305"/>
        <end position="438"/>
    </location>
</feature>
<dbReference type="InterPro" id="IPR003660">
    <property type="entry name" value="HAMP_dom"/>
</dbReference>
<gene>
    <name evidence="7" type="ORF">HZS80_08315</name>
</gene>
<evidence type="ECO:0000313" key="7">
    <source>
        <dbReference type="EMBL" id="NYS77720.1"/>
    </source>
</evidence>
<dbReference type="GO" id="GO:0043709">
    <property type="term" value="P:cell adhesion involved in single-species biofilm formation"/>
    <property type="evidence" value="ECO:0007669"/>
    <property type="project" value="TreeGrafter"/>
</dbReference>
<name>A0A7Z0LSB9_9GAMM</name>
<keyword evidence="8" id="KW-1185">Reference proteome</keyword>
<sequence>MSTTKKMPAFWRRRSLRFWLATGMVMSILPIFASAVAGYLLYHQTIIKPLVEVSSKQQSILQPLQNMQLSLWDVSQSVIDFAIDGEVQRKTAYRSEAEQIDTNFANLSIAMTARGLAVRDINEAQHEWRALSTVSNTILSGGFQQVDPVVGEQVEEFETRINRLGHQIETVRDAVRSKNDRMYEQALASLTLSERLVALGFVVSIIGALLGIMIINRSLVSSMDQLAAGAMSVAIGDRDHLIEIQIPRELTSVADAFNLMTKRIREQEDVLEHIARTDGLTGLYNRREFDRILAEELQRAKRYDRPVSLIIGDIDHFKKFNDTHGHQAGDEALCVVAHELTENLRETDKACRFGGEEFVVVLPECDAKTARQVAERIRLAVEARVLQLDGDQTVTLTISLGVATSPNNGETPKTLLKSADSALYKSKEHGRNRVMSAV</sequence>
<dbReference type="SUPFAM" id="SSF55073">
    <property type="entry name" value="Nucleotide cyclase"/>
    <property type="match status" value="1"/>
</dbReference>
<feature type="domain" description="HAMP" evidence="5">
    <location>
        <begin position="217"/>
        <end position="269"/>
    </location>
</feature>
<dbReference type="CDD" id="cd01949">
    <property type="entry name" value="GGDEF"/>
    <property type="match status" value="1"/>
</dbReference>
<dbReference type="EC" id="2.7.7.65" evidence="2"/>
<dbReference type="PROSITE" id="PS50887">
    <property type="entry name" value="GGDEF"/>
    <property type="match status" value="1"/>
</dbReference>
<dbReference type="InterPro" id="IPR043128">
    <property type="entry name" value="Rev_trsase/Diguanyl_cyclase"/>
</dbReference>
<dbReference type="InterPro" id="IPR029787">
    <property type="entry name" value="Nucleotide_cyclase"/>
</dbReference>
<dbReference type="EMBL" id="JACCDE010000009">
    <property type="protein sequence ID" value="NYS77720.1"/>
    <property type="molecule type" value="Genomic_DNA"/>
</dbReference>
<evidence type="ECO:0000259" key="5">
    <source>
        <dbReference type="PROSITE" id="PS50885"/>
    </source>
</evidence>
<dbReference type="AlphaFoldDB" id="A0A7Z0LSB9"/>
<dbReference type="GO" id="GO:0052621">
    <property type="term" value="F:diguanylate cyclase activity"/>
    <property type="evidence" value="ECO:0007669"/>
    <property type="project" value="UniProtKB-EC"/>
</dbReference>
<dbReference type="PANTHER" id="PTHR45138">
    <property type="entry name" value="REGULATORY COMPONENTS OF SENSORY TRANSDUCTION SYSTEM"/>
    <property type="match status" value="1"/>
</dbReference>
<dbReference type="Gene3D" id="6.10.340.10">
    <property type="match status" value="1"/>
</dbReference>
<proteinExistence type="predicted"/>
<evidence type="ECO:0000256" key="1">
    <source>
        <dbReference type="ARBA" id="ARBA00001946"/>
    </source>
</evidence>
<comment type="caution">
    <text evidence="7">The sequence shown here is derived from an EMBL/GenBank/DDBJ whole genome shotgun (WGS) entry which is preliminary data.</text>
</comment>
<evidence type="ECO:0000313" key="8">
    <source>
        <dbReference type="Proteomes" id="UP000526892"/>
    </source>
</evidence>
<dbReference type="PANTHER" id="PTHR45138:SF9">
    <property type="entry name" value="DIGUANYLATE CYCLASE DGCM-RELATED"/>
    <property type="match status" value="1"/>
</dbReference>
<comment type="cofactor">
    <cofactor evidence="1">
        <name>Mg(2+)</name>
        <dbReference type="ChEBI" id="CHEBI:18420"/>
    </cofactor>
</comment>
<dbReference type="Proteomes" id="UP000526892">
    <property type="component" value="Unassembled WGS sequence"/>
</dbReference>
<dbReference type="GO" id="GO:0005886">
    <property type="term" value="C:plasma membrane"/>
    <property type="evidence" value="ECO:0007669"/>
    <property type="project" value="TreeGrafter"/>
</dbReference>
<dbReference type="RefSeq" id="WP_179915771.1">
    <property type="nucleotide sequence ID" value="NZ_JACCDE010000009.1"/>
</dbReference>
<dbReference type="GO" id="GO:1902201">
    <property type="term" value="P:negative regulation of bacterial-type flagellum-dependent cell motility"/>
    <property type="evidence" value="ECO:0007669"/>
    <property type="project" value="TreeGrafter"/>
</dbReference>
<evidence type="ECO:0000256" key="4">
    <source>
        <dbReference type="SAM" id="Phobius"/>
    </source>
</evidence>
<protein>
    <recommendedName>
        <fullName evidence="2">diguanylate cyclase</fullName>
        <ecNumber evidence="2">2.7.7.65</ecNumber>
    </recommendedName>
</protein>